<dbReference type="InterPro" id="IPR051026">
    <property type="entry name" value="PI/PC_transfer"/>
</dbReference>
<dbReference type="PANTHER" id="PTHR45657">
    <property type="entry name" value="CRAL-TRIO DOMAIN-CONTAINING PROTEIN YKL091C-RELATED"/>
    <property type="match status" value="1"/>
</dbReference>
<dbReference type="HOGENOM" id="CLU_2610724_0_0_1"/>
<keyword evidence="2" id="KW-1185">Reference proteome</keyword>
<dbReference type="ExpressionAtlas" id="M1C0S4">
    <property type="expression patterns" value="baseline and differential"/>
</dbReference>
<evidence type="ECO:0000313" key="1">
    <source>
        <dbReference type="EnsemblPlants" id="PGSC0003DMT400057294"/>
    </source>
</evidence>
<accession>M1C0S4</accession>
<dbReference type="Proteomes" id="UP000011115">
    <property type="component" value="Unassembled WGS sequence"/>
</dbReference>
<dbReference type="AlphaFoldDB" id="M1C0S4"/>
<dbReference type="Gramene" id="PGSC0003DMT400057294">
    <property type="protein sequence ID" value="PGSC0003DMT400057294"/>
    <property type="gene ID" value="PGSC0003DMG401022253"/>
</dbReference>
<organism evidence="1 2">
    <name type="scientific">Solanum tuberosum</name>
    <name type="common">Potato</name>
    <dbReference type="NCBI Taxonomy" id="4113"/>
    <lineage>
        <taxon>Eukaryota</taxon>
        <taxon>Viridiplantae</taxon>
        <taxon>Streptophyta</taxon>
        <taxon>Embryophyta</taxon>
        <taxon>Tracheophyta</taxon>
        <taxon>Spermatophyta</taxon>
        <taxon>Magnoliopsida</taxon>
        <taxon>eudicotyledons</taxon>
        <taxon>Gunneridae</taxon>
        <taxon>Pentapetalae</taxon>
        <taxon>asterids</taxon>
        <taxon>lamiids</taxon>
        <taxon>Solanales</taxon>
        <taxon>Solanaceae</taxon>
        <taxon>Solanoideae</taxon>
        <taxon>Solaneae</taxon>
        <taxon>Solanum</taxon>
    </lineage>
</organism>
<name>M1C0S4_SOLTU</name>
<proteinExistence type="predicted"/>
<sequence>MQRLHKLENLLEEINKKPAEIPAEKDRMLHQSLNRIKSVEVDLEKTKRVLHATVLKQLEITELVDNLKESSFHRRRLWC</sequence>
<evidence type="ECO:0000313" key="2">
    <source>
        <dbReference type="Proteomes" id="UP000011115"/>
    </source>
</evidence>
<reference evidence="1" key="2">
    <citation type="submission" date="2015-06" db="UniProtKB">
        <authorList>
            <consortium name="EnsemblPlants"/>
        </authorList>
    </citation>
    <scope>IDENTIFICATION</scope>
    <source>
        <strain evidence="1">DM1-3 516 R44</strain>
    </source>
</reference>
<dbReference type="PANTHER" id="PTHR45657:SF8">
    <property type="entry name" value="PHOSPHATIDYLINOSITOL_PHOSPHATIDYLCHOLINE TRANSFER PROTEIN SFH13"/>
    <property type="match status" value="1"/>
</dbReference>
<dbReference type="EnsemblPlants" id="PGSC0003DMT400057294">
    <property type="protein sequence ID" value="PGSC0003DMT400057294"/>
    <property type="gene ID" value="PGSC0003DMG401022253"/>
</dbReference>
<protein>
    <submittedName>
        <fullName evidence="1">Transporter</fullName>
    </submittedName>
</protein>
<reference evidence="2" key="1">
    <citation type="journal article" date="2011" name="Nature">
        <title>Genome sequence and analysis of the tuber crop potato.</title>
        <authorList>
            <consortium name="The Potato Genome Sequencing Consortium"/>
        </authorList>
    </citation>
    <scope>NUCLEOTIDE SEQUENCE [LARGE SCALE GENOMIC DNA]</scope>
    <source>
        <strain evidence="2">cv. DM1-3 516 R44</strain>
    </source>
</reference>